<proteinExistence type="predicted"/>
<dbReference type="AlphaFoldDB" id="A0A1Y4L821"/>
<dbReference type="STRING" id="501571.GCA_900143195_00814"/>
<dbReference type="EMBL" id="NFKL01000021">
    <property type="protein sequence ID" value="OUP56075.1"/>
    <property type="molecule type" value="Genomic_DNA"/>
</dbReference>
<reference evidence="2" key="2">
    <citation type="journal article" date="2018" name="BMC Genomics">
        <title>Whole genome sequencing and function prediction of 133 gut anaerobes isolated from chicken caecum in pure cultures.</title>
        <authorList>
            <person name="Medvecky M."/>
            <person name="Cejkova D."/>
            <person name="Polansky O."/>
            <person name="Karasova D."/>
            <person name="Kubasova T."/>
            <person name="Cizek A."/>
            <person name="Rychlik I."/>
        </authorList>
    </citation>
    <scope>NUCLEOTIDE SEQUENCE</scope>
    <source>
        <strain evidence="3">An179</strain>
        <strain evidence="2">An180</strain>
    </source>
</reference>
<organism evidence="2 5">
    <name type="scientific">Butyricicoccus pullicaecorum</name>
    <dbReference type="NCBI Taxonomy" id="501571"/>
    <lineage>
        <taxon>Bacteria</taxon>
        <taxon>Bacillati</taxon>
        <taxon>Bacillota</taxon>
        <taxon>Clostridia</taxon>
        <taxon>Eubacteriales</taxon>
        <taxon>Butyricicoccaceae</taxon>
        <taxon>Butyricicoccus</taxon>
    </lineage>
</organism>
<dbReference type="PROSITE" id="PS51082">
    <property type="entry name" value="WH2"/>
    <property type="match status" value="1"/>
</dbReference>
<evidence type="ECO:0000313" key="2">
    <source>
        <dbReference type="EMBL" id="OUP52886.1"/>
    </source>
</evidence>
<comment type="caution">
    <text evidence="2">The sequence shown here is derived from an EMBL/GenBank/DDBJ whole genome shotgun (WGS) entry which is preliminary data.</text>
</comment>
<dbReference type="GO" id="GO:0003779">
    <property type="term" value="F:actin binding"/>
    <property type="evidence" value="ECO:0007669"/>
    <property type="project" value="InterPro"/>
</dbReference>
<sequence>MKHPNRATVLCCNLNGTKAAKIKMAAVKLGLRIHTVSPDEFTLPLGRLVGLPAYADAEPLEGESFTQEMLIFHNFTEPQLDAFLAEIRRAGGVRLKAVVTPTNASWCISALYHELEAEHAAIQQQRQAHDENK</sequence>
<dbReference type="RefSeq" id="WP_087372699.1">
    <property type="nucleotide sequence ID" value="NZ_NFKK01000007.1"/>
</dbReference>
<evidence type="ECO:0000259" key="1">
    <source>
        <dbReference type="PROSITE" id="PS51082"/>
    </source>
</evidence>
<dbReference type="Proteomes" id="UP000195326">
    <property type="component" value="Unassembled WGS sequence"/>
</dbReference>
<feature type="domain" description="WH2" evidence="1">
    <location>
        <begin position="79"/>
        <end position="98"/>
    </location>
</feature>
<gene>
    <name evidence="3" type="ORF">B5F15_13405</name>
    <name evidence="2" type="ORF">B5F17_07845</name>
</gene>
<evidence type="ECO:0000313" key="3">
    <source>
        <dbReference type="EMBL" id="OUP56075.1"/>
    </source>
</evidence>
<dbReference type="Proteomes" id="UP000195897">
    <property type="component" value="Unassembled WGS sequence"/>
</dbReference>
<evidence type="ECO:0000313" key="4">
    <source>
        <dbReference type="Proteomes" id="UP000195326"/>
    </source>
</evidence>
<evidence type="ECO:0000313" key="5">
    <source>
        <dbReference type="Proteomes" id="UP000195897"/>
    </source>
</evidence>
<accession>A0A1Y4L821</accession>
<protein>
    <recommendedName>
        <fullName evidence="1">WH2 domain-containing protein</fullName>
    </recommendedName>
</protein>
<dbReference type="InterPro" id="IPR003124">
    <property type="entry name" value="WH2_dom"/>
</dbReference>
<dbReference type="EMBL" id="NFKK01000007">
    <property type="protein sequence ID" value="OUP52886.1"/>
    <property type="molecule type" value="Genomic_DNA"/>
</dbReference>
<dbReference type="Pfam" id="PF12646">
    <property type="entry name" value="DUF3783"/>
    <property type="match status" value="1"/>
</dbReference>
<name>A0A1Y4L821_9FIRM</name>
<reference evidence="4 5" key="1">
    <citation type="submission" date="2017-04" db="EMBL/GenBank/DDBJ databases">
        <title>Function of individual gut microbiota members based on whole genome sequencing of pure cultures obtained from chicken caecum.</title>
        <authorList>
            <person name="Medvecky M."/>
            <person name="Cejkova D."/>
            <person name="Polansky O."/>
            <person name="Karasova D."/>
            <person name="Kubasova T."/>
            <person name="Cizek A."/>
            <person name="Rychlik I."/>
        </authorList>
    </citation>
    <scope>NUCLEOTIDE SEQUENCE [LARGE SCALE GENOMIC DNA]</scope>
    <source>
        <strain evidence="4">An179</strain>
        <strain evidence="5">An180</strain>
    </source>
</reference>
<dbReference type="InterPro" id="IPR016621">
    <property type="entry name" value="UCP014543"/>
</dbReference>